<evidence type="ECO:0000313" key="6">
    <source>
        <dbReference type="EMBL" id="AJQ26828.1"/>
    </source>
</evidence>
<feature type="chain" id="PRO_5003723076" evidence="2">
    <location>
        <begin position="28"/>
        <end position="424"/>
    </location>
</feature>
<reference evidence="7" key="2">
    <citation type="submission" date="2015-02" db="EMBL/GenBank/DDBJ databases">
        <title>Complete Genome Sequence of Pelosinus fermentans JBW45.</title>
        <authorList>
            <person name="De Leon K.B."/>
            <person name="Utturkar S.M."/>
            <person name="Camilleri L.B."/>
            <person name="Arkin A.P."/>
            <person name="Fields M.W."/>
            <person name="Brown S.D."/>
            <person name="Wall J.D."/>
        </authorList>
    </citation>
    <scope>NUCLEOTIDE SEQUENCE [LARGE SCALE GENOMIC DNA]</scope>
    <source>
        <strain evidence="7">JBW45</strain>
    </source>
</reference>
<keyword evidence="2" id="KW-0732">Signal</keyword>
<dbReference type="InterPro" id="IPR007055">
    <property type="entry name" value="BON_dom"/>
</dbReference>
<proteinExistence type="inferred from homology"/>
<protein>
    <submittedName>
        <fullName evidence="6">Type II and III secretion system protein</fullName>
    </submittedName>
</protein>
<sequence precursor="true">MKKIPKICRGLIFLAWAMVFMAGTAMAQVSISMDVNQSTCLTTGGEITRVAIANPEIADITIISQIEMLVVAKKMGTTTLYIWTNDGMRQEYAVNIRDHDTQTSMAVEKMIGYAGVDVEKIGNKVLLKGKVKNQLEKIRAEKIAEMYGEKVINLLEMTHPDQIQIEAKILEISTDKVKKLGIQYANASDIDKESGIVTIGQTGMFGFGQTFSNSRDSSKSKMGGYADINATLQALITNGDAQILSQPSMVTMSGEKANILIGGEIPIPMSNSDGQITVEWREYGIKLNIEPNVNADNKITSKVNAEVSTLDSSSAAAINLSNGLSIPALRSRKAETVIHLSSGSTMAIGGLLSSEDGKQVTKVPFLGDIPILGKFFRSTATSKEKKEIIILVTPTLVDETTPINMSDEMKKLLNGSKAEETDTK</sequence>
<dbReference type="GO" id="GO:0009306">
    <property type="term" value="P:protein secretion"/>
    <property type="evidence" value="ECO:0007669"/>
    <property type="project" value="InterPro"/>
</dbReference>
<evidence type="ECO:0000313" key="7">
    <source>
        <dbReference type="Proteomes" id="UP000005361"/>
    </source>
</evidence>
<dbReference type="Pfam" id="PF04972">
    <property type="entry name" value="BON"/>
    <property type="match status" value="1"/>
</dbReference>
<dbReference type="GO" id="GO:0015627">
    <property type="term" value="C:type II protein secretion system complex"/>
    <property type="evidence" value="ECO:0007669"/>
    <property type="project" value="TreeGrafter"/>
</dbReference>
<evidence type="ECO:0000259" key="5">
    <source>
        <dbReference type="Pfam" id="PF13629"/>
    </source>
</evidence>
<organism evidence="6 7">
    <name type="scientific">Pelosinus fermentans JBW45</name>
    <dbReference type="NCBI Taxonomy" id="1192197"/>
    <lineage>
        <taxon>Bacteria</taxon>
        <taxon>Bacillati</taxon>
        <taxon>Bacillota</taxon>
        <taxon>Negativicutes</taxon>
        <taxon>Selenomonadales</taxon>
        <taxon>Sporomusaceae</taxon>
        <taxon>Pelosinus</taxon>
    </lineage>
</organism>
<gene>
    <name evidence="6" type="ORF">JBW_01478</name>
</gene>
<dbReference type="PRINTS" id="PR00811">
    <property type="entry name" value="BCTERIALGSPD"/>
</dbReference>
<evidence type="ECO:0000256" key="2">
    <source>
        <dbReference type="SAM" id="SignalP"/>
    </source>
</evidence>
<reference evidence="6 7" key="1">
    <citation type="journal article" date="2015" name="Genome Announc.">
        <title>Complete Genome Sequence of Pelosinus fermentans JBW45, a Member of a Remarkably Competitive Group of Negativicutes in the Firmicutes Phylum.</title>
        <authorList>
            <person name="De Leon K.B."/>
            <person name="Utturkar S.M."/>
            <person name="Camilleri L.B."/>
            <person name="Elias D.A."/>
            <person name="Arkin A.P."/>
            <person name="Fields M.W."/>
            <person name="Brown S.D."/>
            <person name="Wall J.D."/>
        </authorList>
    </citation>
    <scope>NUCLEOTIDE SEQUENCE [LARGE SCALE GENOMIC DNA]</scope>
    <source>
        <strain evidence="6 7">JBW45</strain>
    </source>
</reference>
<accession>I9NM16</accession>
<dbReference type="KEGG" id="pft:JBW_01478"/>
<dbReference type="AlphaFoldDB" id="I9NM16"/>
<comment type="similarity">
    <text evidence="1">Belongs to the bacterial secretin family.</text>
</comment>
<dbReference type="InterPro" id="IPR001775">
    <property type="entry name" value="GspD/PilQ"/>
</dbReference>
<dbReference type="PANTHER" id="PTHR30332:SF17">
    <property type="entry name" value="TYPE IV PILIATION SYSTEM PROTEIN DR_0774-RELATED"/>
    <property type="match status" value="1"/>
</dbReference>
<dbReference type="InterPro" id="IPR050810">
    <property type="entry name" value="Bact_Secretion_Sys_Channel"/>
</dbReference>
<dbReference type="RefSeq" id="WP_007959543.1">
    <property type="nucleotide sequence ID" value="NZ_CP010978.1"/>
</dbReference>
<dbReference type="Pfam" id="PF00263">
    <property type="entry name" value="Secretin"/>
    <property type="match status" value="1"/>
</dbReference>
<dbReference type="HOGENOM" id="CLU_017952_2_0_9"/>
<dbReference type="PRINTS" id="PR01032">
    <property type="entry name" value="PHAGEIV"/>
</dbReference>
<evidence type="ECO:0000256" key="1">
    <source>
        <dbReference type="RuleBase" id="RU004003"/>
    </source>
</evidence>
<dbReference type="EMBL" id="CP010978">
    <property type="protein sequence ID" value="AJQ26828.1"/>
    <property type="molecule type" value="Genomic_DNA"/>
</dbReference>
<feature type="domain" description="Pilus formation protein N-terminal" evidence="5">
    <location>
        <begin position="30"/>
        <end position="96"/>
    </location>
</feature>
<feature type="domain" description="BON" evidence="4">
    <location>
        <begin position="103"/>
        <end position="156"/>
    </location>
</feature>
<dbReference type="PANTHER" id="PTHR30332">
    <property type="entry name" value="PROBABLE GENERAL SECRETION PATHWAY PROTEIN D"/>
    <property type="match status" value="1"/>
</dbReference>
<name>I9NM16_9FIRM</name>
<dbReference type="InterPro" id="IPR004846">
    <property type="entry name" value="T2SS/T3SS_dom"/>
</dbReference>
<feature type="signal peptide" evidence="2">
    <location>
        <begin position="1"/>
        <end position="27"/>
    </location>
</feature>
<dbReference type="Proteomes" id="UP000005361">
    <property type="component" value="Chromosome"/>
</dbReference>
<dbReference type="InterPro" id="IPR032789">
    <property type="entry name" value="T2SS-T3SS_pil_N"/>
</dbReference>
<evidence type="ECO:0000259" key="4">
    <source>
        <dbReference type="Pfam" id="PF04972"/>
    </source>
</evidence>
<dbReference type="STRING" id="1192197.JBW_01478"/>
<dbReference type="OrthoDB" id="9779724at2"/>
<dbReference type="Pfam" id="PF13629">
    <property type="entry name" value="T2SS-T3SS_pil_N"/>
    <property type="match status" value="1"/>
</dbReference>
<feature type="domain" description="Type II/III secretion system secretin-like" evidence="3">
    <location>
        <begin position="234"/>
        <end position="397"/>
    </location>
</feature>
<evidence type="ECO:0000259" key="3">
    <source>
        <dbReference type="Pfam" id="PF00263"/>
    </source>
</evidence>